<dbReference type="VEuPathDB" id="FungiDB:RhiirA1_457358"/>
<keyword evidence="1" id="KW-0472">Membrane</keyword>
<reference evidence="2 3" key="1">
    <citation type="submission" date="2016-04" db="EMBL/GenBank/DDBJ databases">
        <title>Genome analyses suggest a sexual origin of heterokaryosis in a supposedly ancient asexual fungus.</title>
        <authorList>
            <person name="Ropars J."/>
            <person name="Sedzielewska K."/>
            <person name="Noel J."/>
            <person name="Charron P."/>
            <person name="Farinelli L."/>
            <person name="Marton T."/>
            <person name="Kruger M."/>
            <person name="Pelin A."/>
            <person name="Brachmann A."/>
            <person name="Corradi N."/>
        </authorList>
    </citation>
    <scope>NUCLEOTIDE SEQUENCE [LARGE SCALE GENOMIC DNA]</scope>
    <source>
        <strain evidence="2 3">A5</strain>
    </source>
</reference>
<feature type="transmembrane region" description="Helical" evidence="1">
    <location>
        <begin position="37"/>
        <end position="59"/>
    </location>
</feature>
<protein>
    <recommendedName>
        <fullName evidence="4">Transmembrane protein</fullName>
    </recommendedName>
</protein>
<comment type="caution">
    <text evidence="2">The sequence shown here is derived from an EMBL/GenBank/DDBJ whole genome shotgun (WGS) entry which is preliminary data.</text>
</comment>
<dbReference type="EMBL" id="LLXJ01012112">
    <property type="protein sequence ID" value="PKB92151.1"/>
    <property type="molecule type" value="Genomic_DNA"/>
</dbReference>
<proteinExistence type="predicted"/>
<gene>
    <name evidence="2" type="ORF">RhiirA5_445802</name>
</gene>
<dbReference type="AlphaFoldDB" id="A0A2N0NC53"/>
<evidence type="ECO:0000256" key="1">
    <source>
        <dbReference type="SAM" id="Phobius"/>
    </source>
</evidence>
<evidence type="ECO:0000313" key="3">
    <source>
        <dbReference type="Proteomes" id="UP000232722"/>
    </source>
</evidence>
<dbReference type="Proteomes" id="UP000232722">
    <property type="component" value="Unassembled WGS sequence"/>
</dbReference>
<name>A0A2N0NC53_9GLOM</name>
<evidence type="ECO:0008006" key="4">
    <source>
        <dbReference type="Google" id="ProtNLM"/>
    </source>
</evidence>
<keyword evidence="1" id="KW-1133">Transmembrane helix</keyword>
<reference evidence="2 3" key="2">
    <citation type="submission" date="2017-09" db="EMBL/GenBank/DDBJ databases">
        <title>Extensive intraspecific genome diversity in a model arbuscular mycorrhizal fungus.</title>
        <authorList>
            <person name="Chen E.C."/>
            <person name="Morin E."/>
            <person name="Beaudet D."/>
            <person name="Noel J."/>
            <person name="Ndikumana S."/>
            <person name="Charron P."/>
            <person name="St-Onge C."/>
            <person name="Giorgi J."/>
            <person name="Grigoriev I.V."/>
            <person name="Roux C."/>
            <person name="Martin F.M."/>
            <person name="Corradi N."/>
        </authorList>
    </citation>
    <scope>NUCLEOTIDE SEQUENCE [LARGE SCALE GENOMIC DNA]</scope>
    <source>
        <strain evidence="2 3">A5</strain>
    </source>
</reference>
<evidence type="ECO:0000313" key="2">
    <source>
        <dbReference type="EMBL" id="PKB92151.1"/>
    </source>
</evidence>
<organism evidence="2 3">
    <name type="scientific">Rhizophagus irregularis</name>
    <dbReference type="NCBI Taxonomy" id="588596"/>
    <lineage>
        <taxon>Eukaryota</taxon>
        <taxon>Fungi</taxon>
        <taxon>Fungi incertae sedis</taxon>
        <taxon>Mucoromycota</taxon>
        <taxon>Glomeromycotina</taxon>
        <taxon>Glomeromycetes</taxon>
        <taxon>Glomerales</taxon>
        <taxon>Glomeraceae</taxon>
        <taxon>Rhizophagus</taxon>
    </lineage>
</organism>
<sequence length="62" mass="7340">MEQKMEEKMDKIEQKMETKKSYTCEIKCYHMLVDIRIITLSFTLVLPSYILTSIVPQSINKP</sequence>
<keyword evidence="1" id="KW-0812">Transmembrane</keyword>
<accession>A0A2N0NC53</accession>